<evidence type="ECO:0000256" key="2">
    <source>
        <dbReference type="ARBA" id="ARBA00006656"/>
    </source>
</evidence>
<dbReference type="GO" id="GO:0005125">
    <property type="term" value="F:cytokine activity"/>
    <property type="evidence" value="ECO:0007669"/>
    <property type="project" value="TreeGrafter"/>
</dbReference>
<dbReference type="SMART" id="SM00204">
    <property type="entry name" value="TGFB"/>
    <property type="match status" value="1"/>
</dbReference>
<reference evidence="10" key="1">
    <citation type="submission" date="2021-02" db="EMBL/GenBank/DDBJ databases">
        <authorList>
            <person name="Nowell W R."/>
        </authorList>
    </citation>
    <scope>NUCLEOTIDE SEQUENCE</scope>
</reference>
<feature type="compositionally biased region" description="Basic residues" evidence="7">
    <location>
        <begin position="21"/>
        <end position="35"/>
    </location>
</feature>
<comment type="subcellular location">
    <subcellularLocation>
        <location evidence="1">Secreted</location>
    </subcellularLocation>
</comment>
<protein>
    <recommendedName>
        <fullName evidence="8">TGF-beta family profile domain-containing protein</fullName>
    </recommendedName>
</protein>
<evidence type="ECO:0000256" key="7">
    <source>
        <dbReference type="SAM" id="MobiDB-lite"/>
    </source>
</evidence>
<dbReference type="Gene3D" id="2.10.90.10">
    <property type="entry name" value="Cystine-knot cytokines"/>
    <property type="match status" value="1"/>
</dbReference>
<evidence type="ECO:0000256" key="6">
    <source>
        <dbReference type="RuleBase" id="RU000354"/>
    </source>
</evidence>
<evidence type="ECO:0000256" key="4">
    <source>
        <dbReference type="ARBA" id="ARBA00023030"/>
    </source>
</evidence>
<dbReference type="Proteomes" id="UP000663829">
    <property type="component" value="Unassembled WGS sequence"/>
</dbReference>
<organism evidence="10 13">
    <name type="scientific">Didymodactylos carnosus</name>
    <dbReference type="NCBI Taxonomy" id="1234261"/>
    <lineage>
        <taxon>Eukaryota</taxon>
        <taxon>Metazoa</taxon>
        <taxon>Spiralia</taxon>
        <taxon>Gnathifera</taxon>
        <taxon>Rotifera</taxon>
        <taxon>Eurotatoria</taxon>
        <taxon>Bdelloidea</taxon>
        <taxon>Philodinida</taxon>
        <taxon>Philodinidae</taxon>
        <taxon>Didymodactylos</taxon>
    </lineage>
</organism>
<dbReference type="InterPro" id="IPR029034">
    <property type="entry name" value="Cystine-knot_cytokine"/>
</dbReference>
<dbReference type="PROSITE" id="PS51362">
    <property type="entry name" value="TGF_BETA_2"/>
    <property type="match status" value="1"/>
</dbReference>
<name>A0A814IX07_9BILA</name>
<dbReference type="InterPro" id="IPR017948">
    <property type="entry name" value="TGFb_CS"/>
</dbReference>
<dbReference type="EMBL" id="CAJOBC010003805">
    <property type="protein sequence ID" value="CAF3801260.1"/>
    <property type="molecule type" value="Genomic_DNA"/>
</dbReference>
<dbReference type="OrthoDB" id="10030979at2759"/>
<dbReference type="InterPro" id="IPR015615">
    <property type="entry name" value="TGF-beta-rel"/>
</dbReference>
<dbReference type="InterPro" id="IPR001839">
    <property type="entry name" value="TGF-b_C"/>
</dbReference>
<keyword evidence="5" id="KW-1015">Disulfide bond</keyword>
<dbReference type="CDD" id="cd13756">
    <property type="entry name" value="TGF_beta_BMPs_GDFs"/>
    <property type="match status" value="1"/>
</dbReference>
<dbReference type="EMBL" id="CAJNOQ010003805">
    <property type="protein sequence ID" value="CAF1030356.1"/>
    <property type="molecule type" value="Genomic_DNA"/>
</dbReference>
<dbReference type="AlphaFoldDB" id="A0A814IX07"/>
<dbReference type="Proteomes" id="UP000677228">
    <property type="component" value="Unassembled WGS sequence"/>
</dbReference>
<evidence type="ECO:0000313" key="12">
    <source>
        <dbReference type="EMBL" id="CAF3801260.1"/>
    </source>
</evidence>
<keyword evidence="4 6" id="KW-0339">Growth factor</keyword>
<evidence type="ECO:0000256" key="3">
    <source>
        <dbReference type="ARBA" id="ARBA00022525"/>
    </source>
</evidence>
<dbReference type="SUPFAM" id="SSF57501">
    <property type="entry name" value="Cystine-knot cytokines"/>
    <property type="match status" value="1"/>
</dbReference>
<comment type="similarity">
    <text evidence="2 6">Belongs to the TGF-beta family.</text>
</comment>
<accession>A0A814IX07</accession>
<dbReference type="PROSITE" id="PS00250">
    <property type="entry name" value="TGF_BETA_1"/>
    <property type="match status" value="1"/>
</dbReference>
<keyword evidence="3" id="KW-0964">Secreted</keyword>
<feature type="domain" description="TGF-beta family profile" evidence="8">
    <location>
        <begin position="219"/>
        <end position="326"/>
    </location>
</feature>
<gene>
    <name evidence="10" type="ORF">GPM918_LOCUS15247</name>
    <name evidence="9" type="ORF">OVA965_LOCUS6163</name>
    <name evidence="12" type="ORF">SRO942_LOCUS15247</name>
    <name evidence="11" type="ORF">TMI583_LOCUS6159</name>
</gene>
<sequence>MNSSVKNVDSTKQHQQDYNTKFHHRKTKQSRMKRQLKLETLTSSSERDTNENSMFSLKSTNCSTTKNISHKTSTIQWLFDWTKYNSRSIEDIQIIYHLTLEEEDDYESQNHTQTIPLRTLFRTQSSSVLLNTSIILKWDFVRKFYFANLSNIFKNVEFKFIANESIYFETILISNEMRTCENVYTYLIVTPILSTNYNIQSSSTTYPSTTQFSLFQITRIQRIPSESLCKLRKIQINFEDINLAHIIIYPKEYTFYYCYGSCAFPGLQHSLHGFIQSLASNKNSNIPMPNCAPSLFDSDTFMLRDIDNSVDLRTVNNIVVKECACL</sequence>
<evidence type="ECO:0000256" key="5">
    <source>
        <dbReference type="ARBA" id="ARBA00023157"/>
    </source>
</evidence>
<dbReference type="GO" id="GO:0008083">
    <property type="term" value="F:growth factor activity"/>
    <property type="evidence" value="ECO:0007669"/>
    <property type="project" value="UniProtKB-KW"/>
</dbReference>
<keyword evidence="13" id="KW-1185">Reference proteome</keyword>
<feature type="region of interest" description="Disordered" evidence="7">
    <location>
        <begin position="1"/>
        <end position="54"/>
    </location>
</feature>
<evidence type="ECO:0000313" key="11">
    <source>
        <dbReference type="EMBL" id="CAF3615899.1"/>
    </source>
</evidence>
<dbReference type="Proteomes" id="UP000682733">
    <property type="component" value="Unassembled WGS sequence"/>
</dbReference>
<evidence type="ECO:0000313" key="10">
    <source>
        <dbReference type="EMBL" id="CAF1030356.1"/>
    </source>
</evidence>
<proteinExistence type="inferred from homology"/>
<evidence type="ECO:0000313" key="9">
    <source>
        <dbReference type="EMBL" id="CAF0831393.1"/>
    </source>
</evidence>
<evidence type="ECO:0000313" key="13">
    <source>
        <dbReference type="Proteomes" id="UP000663829"/>
    </source>
</evidence>
<evidence type="ECO:0000259" key="8">
    <source>
        <dbReference type="PROSITE" id="PS51362"/>
    </source>
</evidence>
<comment type="caution">
    <text evidence="10">The sequence shown here is derived from an EMBL/GenBank/DDBJ whole genome shotgun (WGS) entry which is preliminary data.</text>
</comment>
<dbReference type="Pfam" id="PF00019">
    <property type="entry name" value="TGF_beta"/>
    <property type="match status" value="1"/>
</dbReference>
<dbReference type="EMBL" id="CAJNOK010001817">
    <property type="protein sequence ID" value="CAF0831393.1"/>
    <property type="molecule type" value="Genomic_DNA"/>
</dbReference>
<dbReference type="PANTHER" id="PTHR11848">
    <property type="entry name" value="TGF-BETA FAMILY"/>
    <property type="match status" value="1"/>
</dbReference>
<dbReference type="EMBL" id="CAJOBA010001817">
    <property type="protein sequence ID" value="CAF3615899.1"/>
    <property type="molecule type" value="Genomic_DNA"/>
</dbReference>
<dbReference type="GO" id="GO:0005615">
    <property type="term" value="C:extracellular space"/>
    <property type="evidence" value="ECO:0007669"/>
    <property type="project" value="TreeGrafter"/>
</dbReference>
<dbReference type="Proteomes" id="UP000681722">
    <property type="component" value="Unassembled WGS sequence"/>
</dbReference>
<evidence type="ECO:0000256" key="1">
    <source>
        <dbReference type="ARBA" id="ARBA00004613"/>
    </source>
</evidence>